<accession>A0AAU9F8R9</accession>
<name>A0AAU9F8R9_DROMD</name>
<sequence>MNWFESTKRPQRIPGRVEPEVMPKRDSLGRYTNKLHWFKLSVLGKLAEKRYTAVFLEPVKNSKFYVNNKNPLDIGIIIKRIDNRYYQNMAEAVTDFRIMLESYLHFFAPPDPVYRNGIQMVKYFVKMMKNRPKGPEIRLTRHPRLANLRAEYRKATKRVAEPQKWQSLCVAKLSNIQSLANKLEMPFAATLVLGKCDDLHKKLSEGHFTTSQQFIDELQSSFHGFRNSVIRHFQSTGHPVFSMKPRLEEPMDSSGSDFSSDISCDCGSESCCNECCSNESCSCSSTCPNPTLSSDSGDECPAGSEKSYISSSSFICESSSSSYVHSSDSTFHCSSDECSSDSSD</sequence>
<dbReference type="CDD" id="cd04369">
    <property type="entry name" value="Bromodomain"/>
    <property type="match status" value="1"/>
</dbReference>
<evidence type="ECO:0000256" key="1">
    <source>
        <dbReference type="ARBA" id="ARBA00023117"/>
    </source>
</evidence>
<evidence type="ECO:0000256" key="3">
    <source>
        <dbReference type="SAM" id="MobiDB-lite"/>
    </source>
</evidence>
<evidence type="ECO:0000313" key="6">
    <source>
        <dbReference type="Proteomes" id="UP001500889"/>
    </source>
</evidence>
<keyword evidence="1 2" id="KW-0103">Bromodomain</keyword>
<dbReference type="InterPro" id="IPR036427">
    <property type="entry name" value="Bromodomain-like_sf"/>
</dbReference>
<dbReference type="PROSITE" id="PS50014">
    <property type="entry name" value="BROMODOMAIN_2"/>
    <property type="match status" value="1"/>
</dbReference>
<evidence type="ECO:0000256" key="2">
    <source>
        <dbReference type="PROSITE-ProRule" id="PRU00035"/>
    </source>
</evidence>
<keyword evidence="6" id="KW-1185">Reference proteome</keyword>
<gene>
    <name evidence="5" type="ORF">DMAD_10197</name>
</gene>
<dbReference type="Proteomes" id="UP001500889">
    <property type="component" value="Chromosome O"/>
</dbReference>
<feature type="domain" description="Bromo" evidence="4">
    <location>
        <begin position="64"/>
        <end position="114"/>
    </location>
</feature>
<evidence type="ECO:0000313" key="5">
    <source>
        <dbReference type="EMBL" id="BFF92056.1"/>
    </source>
</evidence>
<protein>
    <recommendedName>
        <fullName evidence="4">Bromo domain-containing protein</fullName>
    </recommendedName>
</protein>
<dbReference type="SUPFAM" id="SSF47370">
    <property type="entry name" value="Bromodomain"/>
    <property type="match status" value="1"/>
</dbReference>
<evidence type="ECO:0000259" key="4">
    <source>
        <dbReference type="PROSITE" id="PS50014"/>
    </source>
</evidence>
<reference evidence="5 6" key="1">
    <citation type="submission" date="2024-02" db="EMBL/GenBank/DDBJ databases">
        <title>A chromosome-level genome assembly of Drosophila madeirensis, a fruit fly species endemic to Madeira island.</title>
        <authorList>
            <person name="Tomihara K."/>
            <person name="Llopart A."/>
            <person name="Yamamoto D."/>
        </authorList>
    </citation>
    <scope>NUCLEOTIDE SEQUENCE [LARGE SCALE GENOMIC DNA]</scope>
    <source>
        <strain evidence="5 6">RF1</strain>
    </source>
</reference>
<dbReference type="InterPro" id="IPR001487">
    <property type="entry name" value="Bromodomain"/>
</dbReference>
<dbReference type="Pfam" id="PF00439">
    <property type="entry name" value="Bromodomain"/>
    <property type="match status" value="1"/>
</dbReference>
<dbReference type="Gene3D" id="1.20.920.10">
    <property type="entry name" value="Bromodomain-like"/>
    <property type="match status" value="1"/>
</dbReference>
<dbReference type="AlphaFoldDB" id="A0AAU9F8R9"/>
<dbReference type="SMART" id="SM00297">
    <property type="entry name" value="BROMO"/>
    <property type="match status" value="1"/>
</dbReference>
<dbReference type="EMBL" id="AP029263">
    <property type="protein sequence ID" value="BFF92056.1"/>
    <property type="molecule type" value="Genomic_DNA"/>
</dbReference>
<feature type="region of interest" description="Disordered" evidence="3">
    <location>
        <begin position="322"/>
        <end position="344"/>
    </location>
</feature>
<organism evidence="5 6">
    <name type="scientific">Drosophila madeirensis</name>
    <name type="common">Fruit fly</name>
    <dbReference type="NCBI Taxonomy" id="30013"/>
    <lineage>
        <taxon>Eukaryota</taxon>
        <taxon>Metazoa</taxon>
        <taxon>Ecdysozoa</taxon>
        <taxon>Arthropoda</taxon>
        <taxon>Hexapoda</taxon>
        <taxon>Insecta</taxon>
        <taxon>Pterygota</taxon>
        <taxon>Neoptera</taxon>
        <taxon>Endopterygota</taxon>
        <taxon>Diptera</taxon>
        <taxon>Brachycera</taxon>
        <taxon>Muscomorpha</taxon>
        <taxon>Ephydroidea</taxon>
        <taxon>Drosophilidae</taxon>
        <taxon>Drosophila</taxon>
        <taxon>Sophophora</taxon>
    </lineage>
</organism>
<proteinExistence type="predicted"/>